<evidence type="ECO:0000313" key="6">
    <source>
        <dbReference type="EMBL" id="MEY6431083.1"/>
    </source>
</evidence>
<keyword evidence="6" id="KW-0808">Transferase</keyword>
<evidence type="ECO:0000256" key="3">
    <source>
        <dbReference type="PROSITE-ProRule" id="PRU00169"/>
    </source>
</evidence>
<dbReference type="Gene3D" id="3.30.70.270">
    <property type="match status" value="1"/>
</dbReference>
<dbReference type="InterPro" id="IPR050469">
    <property type="entry name" value="Diguanylate_Cyclase"/>
</dbReference>
<dbReference type="InterPro" id="IPR001789">
    <property type="entry name" value="Sig_transdc_resp-reg_receiver"/>
</dbReference>
<dbReference type="RefSeq" id="WP_369665457.1">
    <property type="nucleotide sequence ID" value="NZ_JBDKXB010000001.1"/>
</dbReference>
<protein>
    <recommendedName>
        <fullName evidence="1">diguanylate cyclase</fullName>
        <ecNumber evidence="1">2.7.7.65</ecNumber>
    </recommendedName>
</protein>
<accession>A0ABV4BCX9</accession>
<dbReference type="Pfam" id="PF00990">
    <property type="entry name" value="GGDEF"/>
    <property type="match status" value="1"/>
</dbReference>
<dbReference type="PANTHER" id="PTHR45138:SF9">
    <property type="entry name" value="DIGUANYLATE CYCLASE DGCM-RELATED"/>
    <property type="match status" value="1"/>
</dbReference>
<dbReference type="EMBL" id="JBDKXB010000001">
    <property type="protein sequence ID" value="MEY6431083.1"/>
    <property type="molecule type" value="Genomic_DNA"/>
</dbReference>
<proteinExistence type="predicted"/>
<keyword evidence="7" id="KW-1185">Reference proteome</keyword>
<keyword evidence="6" id="KW-0548">Nucleotidyltransferase</keyword>
<gene>
    <name evidence="6" type="ORF">ABC977_01520</name>
</gene>
<dbReference type="PANTHER" id="PTHR45138">
    <property type="entry name" value="REGULATORY COMPONENTS OF SENSORY TRANSDUCTION SYSTEM"/>
    <property type="match status" value="1"/>
</dbReference>
<dbReference type="NCBIfam" id="TIGR00254">
    <property type="entry name" value="GGDEF"/>
    <property type="match status" value="1"/>
</dbReference>
<comment type="caution">
    <text evidence="6">The sequence shown here is derived from an EMBL/GenBank/DDBJ whole genome shotgun (WGS) entry which is preliminary data.</text>
</comment>
<dbReference type="SMART" id="SM00267">
    <property type="entry name" value="GGDEF"/>
    <property type="match status" value="1"/>
</dbReference>
<dbReference type="InterPro" id="IPR029787">
    <property type="entry name" value="Nucleotide_cyclase"/>
</dbReference>
<feature type="domain" description="Response regulatory" evidence="4">
    <location>
        <begin position="11"/>
        <end position="127"/>
    </location>
</feature>
<keyword evidence="3" id="KW-0597">Phosphoprotein</keyword>
<dbReference type="Proteomes" id="UP001564408">
    <property type="component" value="Unassembled WGS sequence"/>
</dbReference>
<dbReference type="CDD" id="cd19920">
    <property type="entry name" value="REC_PA4781-like"/>
    <property type="match status" value="1"/>
</dbReference>
<dbReference type="PROSITE" id="PS50887">
    <property type="entry name" value="GGDEF"/>
    <property type="match status" value="1"/>
</dbReference>
<dbReference type="SUPFAM" id="SSF55073">
    <property type="entry name" value="Nucleotide cyclase"/>
    <property type="match status" value="1"/>
</dbReference>
<feature type="domain" description="GGDEF" evidence="5">
    <location>
        <begin position="170"/>
        <end position="308"/>
    </location>
</feature>
<evidence type="ECO:0000259" key="5">
    <source>
        <dbReference type="PROSITE" id="PS50887"/>
    </source>
</evidence>
<dbReference type="SMART" id="SM00448">
    <property type="entry name" value="REC"/>
    <property type="match status" value="1"/>
</dbReference>
<evidence type="ECO:0000256" key="2">
    <source>
        <dbReference type="ARBA" id="ARBA00034247"/>
    </source>
</evidence>
<evidence type="ECO:0000313" key="7">
    <source>
        <dbReference type="Proteomes" id="UP001564408"/>
    </source>
</evidence>
<dbReference type="SUPFAM" id="SSF52172">
    <property type="entry name" value="CheY-like"/>
    <property type="match status" value="1"/>
</dbReference>
<reference evidence="6 7" key="1">
    <citation type="submission" date="2024-05" db="EMBL/GenBank/DDBJ databases">
        <title>Genome Sequence and Characterization of the New Strain Purple Sulfur Bacterium of Genus Thioalkalicoccus.</title>
        <authorList>
            <person name="Bryantseva I.A."/>
            <person name="Kyndt J.A."/>
            <person name="Imhoff J.F."/>
        </authorList>
    </citation>
    <scope>NUCLEOTIDE SEQUENCE [LARGE SCALE GENOMIC DNA]</scope>
    <source>
        <strain evidence="6 7">Um2</strain>
    </source>
</reference>
<dbReference type="Pfam" id="PF00072">
    <property type="entry name" value="Response_reg"/>
    <property type="match status" value="1"/>
</dbReference>
<evidence type="ECO:0000259" key="4">
    <source>
        <dbReference type="PROSITE" id="PS50110"/>
    </source>
</evidence>
<dbReference type="EC" id="2.7.7.65" evidence="1"/>
<name>A0ABV4BCX9_9GAMM</name>
<dbReference type="CDD" id="cd01949">
    <property type="entry name" value="GGDEF"/>
    <property type="match status" value="1"/>
</dbReference>
<dbReference type="PROSITE" id="PS50110">
    <property type="entry name" value="RESPONSE_REGULATORY"/>
    <property type="match status" value="1"/>
</dbReference>
<feature type="modified residue" description="4-aspartylphosphate" evidence="3">
    <location>
        <position position="60"/>
    </location>
</feature>
<dbReference type="InterPro" id="IPR000160">
    <property type="entry name" value="GGDEF_dom"/>
</dbReference>
<dbReference type="Gene3D" id="3.40.50.2300">
    <property type="match status" value="1"/>
</dbReference>
<sequence>MTSDPSSRTGVVLIVDDEPTNLRALADLLRHDYAIRIATNGRKTLELAAAEDPPDLILLDIEMPDMTGYEVCRRLKSDERTSGIPVIFVTARNRIEDQELGFNLGAVDYIAKPFHPTIVRARVRNHMNLKIKTDLLEKLSMQDGLTDIPNRRRFDERLVEEWARASRNGQPLSLAMMDIDHFKPYNDHYGHGAGDECLRRVARALQASVSRPPDFVARYGGEEFVALMPDTDGNGARHVAERLRRTIEALAIPHQHSKTAAIVTLSIGVATRPTACRETDRQRLLELADQALYRAKQHGRNQTCLAQLSDPI</sequence>
<dbReference type="GO" id="GO:0052621">
    <property type="term" value="F:diguanylate cyclase activity"/>
    <property type="evidence" value="ECO:0007669"/>
    <property type="project" value="UniProtKB-EC"/>
</dbReference>
<dbReference type="InterPro" id="IPR011006">
    <property type="entry name" value="CheY-like_superfamily"/>
</dbReference>
<organism evidence="6 7">
    <name type="scientific">Thioalkalicoccus limnaeus</name>
    <dbReference type="NCBI Taxonomy" id="120681"/>
    <lineage>
        <taxon>Bacteria</taxon>
        <taxon>Pseudomonadati</taxon>
        <taxon>Pseudomonadota</taxon>
        <taxon>Gammaproteobacteria</taxon>
        <taxon>Chromatiales</taxon>
        <taxon>Chromatiaceae</taxon>
        <taxon>Thioalkalicoccus</taxon>
    </lineage>
</organism>
<evidence type="ECO:0000256" key="1">
    <source>
        <dbReference type="ARBA" id="ARBA00012528"/>
    </source>
</evidence>
<dbReference type="InterPro" id="IPR043128">
    <property type="entry name" value="Rev_trsase/Diguanyl_cyclase"/>
</dbReference>
<comment type="catalytic activity">
    <reaction evidence="2">
        <text>2 GTP = 3',3'-c-di-GMP + 2 diphosphate</text>
        <dbReference type="Rhea" id="RHEA:24898"/>
        <dbReference type="ChEBI" id="CHEBI:33019"/>
        <dbReference type="ChEBI" id="CHEBI:37565"/>
        <dbReference type="ChEBI" id="CHEBI:58805"/>
        <dbReference type="EC" id="2.7.7.65"/>
    </reaction>
</comment>